<evidence type="ECO:0000256" key="5">
    <source>
        <dbReference type="ARBA" id="ARBA00008661"/>
    </source>
</evidence>
<reference evidence="16" key="1">
    <citation type="submission" date="2024-04" db="EMBL/GenBank/DDBJ databases">
        <authorList>
            <consortium name="Molecular Ecology Group"/>
        </authorList>
    </citation>
    <scope>NUCLEOTIDE SEQUENCE</scope>
</reference>
<dbReference type="PANTHER" id="PTHR11214:SF3">
    <property type="entry name" value="BETA-1,3-GALACTOSYLTRANSFERASE 6"/>
    <property type="match status" value="1"/>
</dbReference>
<name>A0AAV2NV05_9HYME</name>
<evidence type="ECO:0000256" key="6">
    <source>
        <dbReference type="ARBA" id="ARBA00022676"/>
    </source>
</evidence>
<sequence length="337" mass="39808">MTYLRLNLMSKLQSMTRRKFFARTNVMMFFVPVVLILIFLCARYPARECSPDEQAILDSKPKYRLIILILSNPDNLERRDTIRKTWLADRGHDAMMRHFFVVGTQDILPEQRNTLQSEKEKFDDLLLLPRLQDSYGTLTKKVLYALKGIHERYNFDFLLKCDDDSYVLVHKILKELDRWQNKGTRRELYWGFFNGRAQVKRSGPWKEMDWILCDYYLPYALGGGYVLSYNLVKFIANNADILKLQNSEDISVGLWLAPLANIERKHDVRFDTEYRSRGCSNQYIITHKQTIQSMRSMYEYYQASGALCSKEVRNRMSYQYNWTAPPSQCCNRQSGIP</sequence>
<evidence type="ECO:0000256" key="14">
    <source>
        <dbReference type="ARBA" id="ARBA00023211"/>
    </source>
</evidence>
<keyword evidence="10" id="KW-1133">Transmembrane helix</keyword>
<dbReference type="FunFam" id="3.90.550.50:FF:000018">
    <property type="entry name" value="Hexosyltransferase"/>
    <property type="match status" value="1"/>
</dbReference>
<evidence type="ECO:0000256" key="11">
    <source>
        <dbReference type="ARBA" id="ARBA00023034"/>
    </source>
</evidence>
<keyword evidence="14" id="KW-0464">Manganese</keyword>
<dbReference type="EMBL" id="OZ034827">
    <property type="protein sequence ID" value="CAL1682920.1"/>
    <property type="molecule type" value="Genomic_DNA"/>
</dbReference>
<evidence type="ECO:0000313" key="16">
    <source>
        <dbReference type="EMBL" id="CAL1682920.1"/>
    </source>
</evidence>
<keyword evidence="12" id="KW-0472">Membrane</keyword>
<evidence type="ECO:0000256" key="8">
    <source>
        <dbReference type="ARBA" id="ARBA00022692"/>
    </source>
</evidence>
<protein>
    <recommendedName>
        <fullName evidence="15">Hexosyltransferase</fullName>
        <ecNumber evidence="15">2.4.1.-</ecNumber>
    </recommendedName>
</protein>
<evidence type="ECO:0000256" key="3">
    <source>
        <dbReference type="ARBA" id="ARBA00004840"/>
    </source>
</evidence>
<evidence type="ECO:0000256" key="2">
    <source>
        <dbReference type="ARBA" id="ARBA00004323"/>
    </source>
</evidence>
<dbReference type="Pfam" id="PF01762">
    <property type="entry name" value="Galactosyl_T"/>
    <property type="match status" value="1"/>
</dbReference>
<dbReference type="GO" id="GO:0006493">
    <property type="term" value="P:protein O-linked glycosylation"/>
    <property type="evidence" value="ECO:0007669"/>
    <property type="project" value="TreeGrafter"/>
</dbReference>
<evidence type="ECO:0000256" key="10">
    <source>
        <dbReference type="ARBA" id="ARBA00022989"/>
    </source>
</evidence>
<dbReference type="EC" id="2.4.1.-" evidence="15"/>
<evidence type="ECO:0000256" key="1">
    <source>
        <dbReference type="ARBA" id="ARBA00001936"/>
    </source>
</evidence>
<evidence type="ECO:0000256" key="13">
    <source>
        <dbReference type="ARBA" id="ARBA00023180"/>
    </source>
</evidence>
<dbReference type="GO" id="GO:0000139">
    <property type="term" value="C:Golgi membrane"/>
    <property type="evidence" value="ECO:0007669"/>
    <property type="project" value="UniProtKB-SubCell"/>
</dbReference>
<keyword evidence="11 15" id="KW-0333">Golgi apparatus</keyword>
<keyword evidence="7" id="KW-0808">Transferase</keyword>
<gene>
    <name evidence="16" type="ORF">LPLAT_LOCUS8758</name>
</gene>
<keyword evidence="17" id="KW-1185">Reference proteome</keyword>
<keyword evidence="13" id="KW-0325">Glycoprotein</keyword>
<dbReference type="GO" id="GO:0006024">
    <property type="term" value="P:glycosaminoglycan biosynthetic process"/>
    <property type="evidence" value="ECO:0007669"/>
    <property type="project" value="UniProtKB-ARBA"/>
</dbReference>
<dbReference type="PANTHER" id="PTHR11214">
    <property type="entry name" value="BETA-1,3-N-ACETYLGLUCOSAMINYLTRANSFERASE"/>
    <property type="match status" value="1"/>
</dbReference>
<dbReference type="Proteomes" id="UP001497644">
    <property type="component" value="Chromosome 4"/>
</dbReference>
<keyword evidence="6 15" id="KW-0328">Glycosyltransferase</keyword>
<proteinExistence type="inferred from homology"/>
<evidence type="ECO:0000256" key="7">
    <source>
        <dbReference type="ARBA" id="ARBA00022679"/>
    </source>
</evidence>
<comment type="similarity">
    <text evidence="5 15">Belongs to the glycosyltransferase 31 family.</text>
</comment>
<evidence type="ECO:0000256" key="4">
    <source>
        <dbReference type="ARBA" id="ARBA00005093"/>
    </source>
</evidence>
<organism evidence="16 17">
    <name type="scientific">Lasius platythorax</name>
    <dbReference type="NCBI Taxonomy" id="488582"/>
    <lineage>
        <taxon>Eukaryota</taxon>
        <taxon>Metazoa</taxon>
        <taxon>Ecdysozoa</taxon>
        <taxon>Arthropoda</taxon>
        <taxon>Hexapoda</taxon>
        <taxon>Insecta</taxon>
        <taxon>Pterygota</taxon>
        <taxon>Neoptera</taxon>
        <taxon>Endopterygota</taxon>
        <taxon>Hymenoptera</taxon>
        <taxon>Apocrita</taxon>
        <taxon>Aculeata</taxon>
        <taxon>Formicoidea</taxon>
        <taxon>Formicidae</taxon>
        <taxon>Formicinae</taxon>
        <taxon>Lasius</taxon>
        <taxon>Lasius</taxon>
    </lineage>
</organism>
<comment type="cofactor">
    <cofactor evidence="1">
        <name>Mn(2+)</name>
        <dbReference type="ChEBI" id="CHEBI:29035"/>
    </cofactor>
</comment>
<dbReference type="Gene3D" id="3.90.550.50">
    <property type="match status" value="1"/>
</dbReference>
<evidence type="ECO:0000256" key="9">
    <source>
        <dbReference type="ARBA" id="ARBA00022968"/>
    </source>
</evidence>
<comment type="pathway">
    <text evidence="3">Glycan metabolism; chondroitin sulfate biosynthesis.</text>
</comment>
<keyword evidence="8" id="KW-0812">Transmembrane</keyword>
<dbReference type="AlphaFoldDB" id="A0AAV2NV05"/>
<dbReference type="InterPro" id="IPR002659">
    <property type="entry name" value="Glyco_trans_31"/>
</dbReference>
<evidence type="ECO:0000256" key="12">
    <source>
        <dbReference type="ARBA" id="ARBA00023136"/>
    </source>
</evidence>
<comment type="subcellular location">
    <subcellularLocation>
        <location evidence="2 15">Golgi apparatus membrane</location>
        <topology evidence="2 15">Single-pass type II membrane protein</topology>
    </subcellularLocation>
</comment>
<comment type="pathway">
    <text evidence="4">Glycan metabolism; heparan sulfate biosynthesis.</text>
</comment>
<dbReference type="GO" id="GO:0047220">
    <property type="term" value="F:galactosylxylosylprotein 3-beta-galactosyltransferase activity"/>
    <property type="evidence" value="ECO:0007669"/>
    <property type="project" value="TreeGrafter"/>
</dbReference>
<accession>A0AAV2NV05</accession>
<evidence type="ECO:0000313" key="17">
    <source>
        <dbReference type="Proteomes" id="UP001497644"/>
    </source>
</evidence>
<keyword evidence="9" id="KW-0735">Signal-anchor</keyword>
<evidence type="ECO:0000256" key="15">
    <source>
        <dbReference type="RuleBase" id="RU363063"/>
    </source>
</evidence>